<dbReference type="OrthoDB" id="4951847at2759"/>
<dbReference type="Pfam" id="PF05699">
    <property type="entry name" value="Dimer_Tnp_hAT"/>
    <property type="match status" value="1"/>
</dbReference>
<reference evidence="3" key="1">
    <citation type="submission" date="2019-08" db="EMBL/GenBank/DDBJ databases">
        <title>The genome of the North American firefly Photinus pyralis.</title>
        <authorList>
            <consortium name="Photinus pyralis genome working group"/>
            <person name="Fallon T.R."/>
            <person name="Sander Lower S.E."/>
            <person name="Weng J.-K."/>
        </authorList>
    </citation>
    <scope>NUCLEOTIDE SEQUENCE</scope>
    <source>
        <strain evidence="3">TRF0915ILg1</strain>
        <tissue evidence="3">Whole body</tissue>
    </source>
</reference>
<dbReference type="Proteomes" id="UP000801492">
    <property type="component" value="Unassembled WGS sequence"/>
</dbReference>
<feature type="non-terminal residue" evidence="3">
    <location>
        <position position="1"/>
    </location>
</feature>
<dbReference type="InterPro" id="IPR008906">
    <property type="entry name" value="HATC_C_dom"/>
</dbReference>
<feature type="domain" description="HAT C-terminal dimerisation" evidence="2">
    <location>
        <begin position="118"/>
        <end position="186"/>
    </location>
</feature>
<protein>
    <recommendedName>
        <fullName evidence="2">HAT C-terminal dimerisation domain-containing protein</fullName>
    </recommendedName>
</protein>
<feature type="compositionally biased region" description="Acidic residues" evidence="1">
    <location>
        <begin position="256"/>
        <end position="271"/>
    </location>
</feature>
<evidence type="ECO:0000256" key="1">
    <source>
        <dbReference type="SAM" id="MobiDB-lite"/>
    </source>
</evidence>
<comment type="caution">
    <text evidence="3">The sequence shown here is derived from an EMBL/GenBank/DDBJ whole genome shotgun (WGS) entry which is preliminary data.</text>
</comment>
<feature type="compositionally biased region" description="Acidic residues" evidence="1">
    <location>
        <begin position="240"/>
        <end position="249"/>
    </location>
</feature>
<evidence type="ECO:0000259" key="2">
    <source>
        <dbReference type="Pfam" id="PF05699"/>
    </source>
</evidence>
<accession>A0A8K0G202</accession>
<sequence>ECRINEVTEALIEIEKVFNKELPLSDLSSSEQDKILEAVQARRKMCLKPIHFSANILDPKLKCKHLSAGEIIQGLQYIHSLARHLSNVDENKVLENLADFRSNSGFWEMQFVQDSAINPNISPITFWKGICTEFPLRFVAEAVLTMPATSAATERSFSSYGNIHTKKRNRLSVKRAGMLTYVNHNLKLFTNDELPRDPTDTSESTVTLGLEEKTMATNQSEPGFSGWYSPRCVDQSSSSEDSELYEEMDAVLYASDELEDEDDVDKDEDID</sequence>
<organism evidence="3 4">
    <name type="scientific">Ignelater luminosus</name>
    <name type="common">Cucubano</name>
    <name type="synonym">Pyrophorus luminosus</name>
    <dbReference type="NCBI Taxonomy" id="2038154"/>
    <lineage>
        <taxon>Eukaryota</taxon>
        <taxon>Metazoa</taxon>
        <taxon>Ecdysozoa</taxon>
        <taxon>Arthropoda</taxon>
        <taxon>Hexapoda</taxon>
        <taxon>Insecta</taxon>
        <taxon>Pterygota</taxon>
        <taxon>Neoptera</taxon>
        <taxon>Endopterygota</taxon>
        <taxon>Coleoptera</taxon>
        <taxon>Polyphaga</taxon>
        <taxon>Elateriformia</taxon>
        <taxon>Elateroidea</taxon>
        <taxon>Elateridae</taxon>
        <taxon>Agrypninae</taxon>
        <taxon>Pyrophorini</taxon>
        <taxon>Ignelater</taxon>
    </lineage>
</organism>
<dbReference type="GO" id="GO:0046983">
    <property type="term" value="F:protein dimerization activity"/>
    <property type="evidence" value="ECO:0007669"/>
    <property type="project" value="InterPro"/>
</dbReference>
<keyword evidence="4" id="KW-1185">Reference proteome</keyword>
<evidence type="ECO:0000313" key="3">
    <source>
        <dbReference type="EMBL" id="KAF2882853.1"/>
    </source>
</evidence>
<dbReference type="InterPro" id="IPR012337">
    <property type="entry name" value="RNaseH-like_sf"/>
</dbReference>
<gene>
    <name evidence="3" type="ORF">ILUMI_23365</name>
</gene>
<dbReference type="EMBL" id="VTPC01090587">
    <property type="protein sequence ID" value="KAF2882853.1"/>
    <property type="molecule type" value="Genomic_DNA"/>
</dbReference>
<feature type="region of interest" description="Disordered" evidence="1">
    <location>
        <begin position="213"/>
        <end position="271"/>
    </location>
</feature>
<dbReference type="AlphaFoldDB" id="A0A8K0G202"/>
<dbReference type="SUPFAM" id="SSF53098">
    <property type="entry name" value="Ribonuclease H-like"/>
    <property type="match status" value="1"/>
</dbReference>
<evidence type="ECO:0000313" key="4">
    <source>
        <dbReference type="Proteomes" id="UP000801492"/>
    </source>
</evidence>
<name>A0A8K0G202_IGNLU</name>
<proteinExistence type="predicted"/>